<feature type="compositionally biased region" description="Basic and acidic residues" evidence="1">
    <location>
        <begin position="96"/>
        <end position="108"/>
    </location>
</feature>
<gene>
    <name evidence="2" type="ORF">CDAR_557151</name>
</gene>
<feature type="compositionally biased region" description="Polar residues" evidence="1">
    <location>
        <begin position="34"/>
        <end position="54"/>
    </location>
</feature>
<protein>
    <submittedName>
        <fullName evidence="2">Uncharacterized protein</fullName>
    </submittedName>
</protein>
<comment type="caution">
    <text evidence="2">The sequence shown here is derived from an EMBL/GenBank/DDBJ whole genome shotgun (WGS) entry which is preliminary data.</text>
</comment>
<name>A0AAV4SED0_9ARAC</name>
<dbReference type="EMBL" id="BPLQ01007711">
    <property type="protein sequence ID" value="GIY31694.1"/>
    <property type="molecule type" value="Genomic_DNA"/>
</dbReference>
<proteinExistence type="predicted"/>
<dbReference type="AlphaFoldDB" id="A0AAV4SED0"/>
<evidence type="ECO:0000313" key="2">
    <source>
        <dbReference type="EMBL" id="GIY31694.1"/>
    </source>
</evidence>
<keyword evidence="3" id="KW-1185">Reference proteome</keyword>
<reference evidence="2 3" key="1">
    <citation type="submission" date="2021-06" db="EMBL/GenBank/DDBJ databases">
        <title>Caerostris darwini draft genome.</title>
        <authorList>
            <person name="Kono N."/>
            <person name="Arakawa K."/>
        </authorList>
    </citation>
    <scope>NUCLEOTIDE SEQUENCE [LARGE SCALE GENOMIC DNA]</scope>
</reference>
<sequence length="131" mass="14067">MCQFMLNVIHVLETAVASDESSTKSELPSPINKCESTSHATQTDDAIVNNSVKNPPNVRIFGANSDKIVVRCTDIIPESSRKTTTNSRSLRSGSSSDKKQASKSKSSDSDTTDLDLNGSYVSGKPSHKAFT</sequence>
<dbReference type="Proteomes" id="UP001054837">
    <property type="component" value="Unassembled WGS sequence"/>
</dbReference>
<feature type="region of interest" description="Disordered" evidence="1">
    <location>
        <begin position="17"/>
        <end position="54"/>
    </location>
</feature>
<evidence type="ECO:0000313" key="3">
    <source>
        <dbReference type="Proteomes" id="UP001054837"/>
    </source>
</evidence>
<accession>A0AAV4SED0</accession>
<feature type="region of interest" description="Disordered" evidence="1">
    <location>
        <begin position="74"/>
        <end position="131"/>
    </location>
</feature>
<evidence type="ECO:0000256" key="1">
    <source>
        <dbReference type="SAM" id="MobiDB-lite"/>
    </source>
</evidence>
<organism evidence="2 3">
    <name type="scientific">Caerostris darwini</name>
    <dbReference type="NCBI Taxonomy" id="1538125"/>
    <lineage>
        <taxon>Eukaryota</taxon>
        <taxon>Metazoa</taxon>
        <taxon>Ecdysozoa</taxon>
        <taxon>Arthropoda</taxon>
        <taxon>Chelicerata</taxon>
        <taxon>Arachnida</taxon>
        <taxon>Araneae</taxon>
        <taxon>Araneomorphae</taxon>
        <taxon>Entelegynae</taxon>
        <taxon>Araneoidea</taxon>
        <taxon>Araneidae</taxon>
        <taxon>Caerostris</taxon>
    </lineage>
</organism>